<name>A0AA38XCS1_9EURO</name>
<comment type="caution">
    <text evidence="2">The sequence shown here is derived from an EMBL/GenBank/DDBJ whole genome shotgun (WGS) entry which is preliminary data.</text>
</comment>
<evidence type="ECO:0000256" key="1">
    <source>
        <dbReference type="SAM" id="MobiDB-lite"/>
    </source>
</evidence>
<sequence length="490" mass="54457">MDSNAPRSQVDLPHKTLMDLPNEVIARVCEFLVPDRSEPRPFRQDEINVSMRKERVDGYDNFYVVEASEENTSLESLSYIVPQQGVFYSRIWDGEDERMEVFSQAIQSRGQASESSGPSSLSPNDGIFDSWDGFDMQQTREKDELTRSENRTGNSLANFAAACKRFGIQVQHLHNRHKFHMTISNHGITFEGLRSGAPLQTYRAIPVGNGPVARGTKQQTWAMLDPIFLQVVEVSKGSLPGNIAFGGISRVIKNIRKLNIHVALDMDPSVSKKVPFFLDQIGSFLSSQPANESRRSTLEVDVKLGFHAHALRPRRTDLSEAQQELPISVANTVCGVGQNTGSGQTTPMRTISQIAIPHTLEILKSLTACLSQLLVKHNHRVCSSDEGKTSPPLSVRLRLLGDGPGTRWGDLLFISPVFRNTLFPLQRITMWVEFGSFEDFCMAVQRGFSSSQVPNTAFKIDGGEKTCGIILFGPEEQSVSESVENMENQA</sequence>
<protein>
    <submittedName>
        <fullName evidence="2">Uncharacterized protein</fullName>
    </submittedName>
</protein>
<gene>
    <name evidence="2" type="ORF">H2200_005491</name>
</gene>
<keyword evidence="3" id="KW-1185">Reference proteome</keyword>
<dbReference type="Proteomes" id="UP001172673">
    <property type="component" value="Unassembled WGS sequence"/>
</dbReference>
<accession>A0AA38XCS1</accession>
<dbReference type="AlphaFoldDB" id="A0AA38XCS1"/>
<evidence type="ECO:0000313" key="2">
    <source>
        <dbReference type="EMBL" id="KAJ9610714.1"/>
    </source>
</evidence>
<reference evidence="2" key="1">
    <citation type="submission" date="2022-10" db="EMBL/GenBank/DDBJ databases">
        <title>Culturing micro-colonial fungi from biological soil crusts in the Mojave desert and describing Neophaeococcomyces mojavensis, and introducing the new genera and species Taxawa tesnikishii.</title>
        <authorList>
            <person name="Kurbessoian T."/>
            <person name="Stajich J.E."/>
        </authorList>
    </citation>
    <scope>NUCLEOTIDE SEQUENCE</scope>
    <source>
        <strain evidence="2">TK_41</strain>
    </source>
</reference>
<proteinExistence type="predicted"/>
<evidence type="ECO:0000313" key="3">
    <source>
        <dbReference type="Proteomes" id="UP001172673"/>
    </source>
</evidence>
<feature type="compositionally biased region" description="Low complexity" evidence="1">
    <location>
        <begin position="108"/>
        <end position="122"/>
    </location>
</feature>
<feature type="region of interest" description="Disordered" evidence="1">
    <location>
        <begin position="105"/>
        <end position="124"/>
    </location>
</feature>
<organism evidence="2 3">
    <name type="scientific">Cladophialophora chaetospira</name>
    <dbReference type="NCBI Taxonomy" id="386627"/>
    <lineage>
        <taxon>Eukaryota</taxon>
        <taxon>Fungi</taxon>
        <taxon>Dikarya</taxon>
        <taxon>Ascomycota</taxon>
        <taxon>Pezizomycotina</taxon>
        <taxon>Eurotiomycetes</taxon>
        <taxon>Chaetothyriomycetidae</taxon>
        <taxon>Chaetothyriales</taxon>
        <taxon>Herpotrichiellaceae</taxon>
        <taxon>Cladophialophora</taxon>
    </lineage>
</organism>
<dbReference type="EMBL" id="JAPDRK010000007">
    <property type="protein sequence ID" value="KAJ9610714.1"/>
    <property type="molecule type" value="Genomic_DNA"/>
</dbReference>